<organism evidence="4 5">
    <name type="scientific">Linnemannia elongata AG-77</name>
    <dbReference type="NCBI Taxonomy" id="1314771"/>
    <lineage>
        <taxon>Eukaryota</taxon>
        <taxon>Fungi</taxon>
        <taxon>Fungi incertae sedis</taxon>
        <taxon>Mucoromycota</taxon>
        <taxon>Mortierellomycotina</taxon>
        <taxon>Mortierellomycetes</taxon>
        <taxon>Mortierellales</taxon>
        <taxon>Mortierellaceae</taxon>
        <taxon>Linnemannia</taxon>
    </lineage>
</organism>
<feature type="transmembrane region" description="Helical" evidence="3">
    <location>
        <begin position="12"/>
        <end position="34"/>
    </location>
</feature>
<proteinExistence type="predicted"/>
<sequence length="416" mass="44994">MRHRDVLNHHHTMLHAIVALSTVMCLVTAGPPIAVHSMAYTTVNEKTLYIQGGNPEQAGDRFANQFYALDLTRSNWDTTNPPWTTLSAGVSYSGAPSSAYHFMTVVDYGQSLMIWSSLERTSLSLNSSRAVEFNISNLTWSGVQYSNTTIGNFVTFPGFAKSGATDPGTNLVYIPALFQKDTGMTVYNITQAAVSNKFESCATTAPMPQPLGEGRVLSGHSTVWSEYSGSLLVYGGRYEVPPTDPLASPLTPAVLSDRLVEYQPSQKDWTIVTTKGESPGKLASHCMVPAEGGRKMIVFGGSKETGSTIVPEGGIYILDVPSWTWSQGTSVNSSDFRAAMACSVAADNFIAWGGTNGDNILGSMIIYNLRSQQWTTRFSPGGQRCCCSSCRSNCRIRGLQTSQMAFSPRSSLSTEL</sequence>
<evidence type="ECO:0000256" key="3">
    <source>
        <dbReference type="SAM" id="Phobius"/>
    </source>
</evidence>
<keyword evidence="5" id="KW-1185">Reference proteome</keyword>
<keyword evidence="3" id="KW-0472">Membrane</keyword>
<keyword evidence="2" id="KW-0677">Repeat</keyword>
<dbReference type="InterPro" id="IPR015915">
    <property type="entry name" value="Kelch-typ_b-propeller"/>
</dbReference>
<dbReference type="Gene3D" id="2.120.10.80">
    <property type="entry name" value="Kelch-type beta propeller"/>
    <property type="match status" value="2"/>
</dbReference>
<keyword evidence="3" id="KW-0812">Transmembrane</keyword>
<evidence type="ECO:0000256" key="2">
    <source>
        <dbReference type="ARBA" id="ARBA00022737"/>
    </source>
</evidence>
<evidence type="ECO:0000256" key="1">
    <source>
        <dbReference type="ARBA" id="ARBA00022441"/>
    </source>
</evidence>
<dbReference type="EMBL" id="KV442038">
    <property type="protein sequence ID" value="OAQ29982.1"/>
    <property type="molecule type" value="Genomic_DNA"/>
</dbReference>
<dbReference type="Proteomes" id="UP000078512">
    <property type="component" value="Unassembled WGS sequence"/>
</dbReference>
<dbReference type="SUPFAM" id="SSF117281">
    <property type="entry name" value="Kelch motif"/>
    <property type="match status" value="1"/>
</dbReference>
<dbReference type="OrthoDB" id="432528at2759"/>
<keyword evidence="3" id="KW-1133">Transmembrane helix</keyword>
<dbReference type="PANTHER" id="PTHR46228">
    <property type="entry name" value="KELCH DOMAIN-CONTAINING PROTEIN"/>
    <property type="match status" value="1"/>
</dbReference>
<name>A0A197JXD3_9FUNG</name>
<dbReference type="AlphaFoldDB" id="A0A197JXD3"/>
<evidence type="ECO:0000313" key="5">
    <source>
        <dbReference type="Proteomes" id="UP000078512"/>
    </source>
</evidence>
<keyword evidence="1" id="KW-0880">Kelch repeat</keyword>
<dbReference type="Pfam" id="PF24681">
    <property type="entry name" value="Kelch_KLHDC2_KLHL20_DRC7"/>
    <property type="match status" value="1"/>
</dbReference>
<evidence type="ECO:0008006" key="6">
    <source>
        <dbReference type="Google" id="ProtNLM"/>
    </source>
</evidence>
<protein>
    <recommendedName>
        <fullName evidence="6">Galactose oxidase</fullName>
    </recommendedName>
</protein>
<evidence type="ECO:0000313" key="4">
    <source>
        <dbReference type="EMBL" id="OAQ29982.1"/>
    </source>
</evidence>
<gene>
    <name evidence="4" type="ORF">K457DRAFT_477427</name>
</gene>
<accession>A0A197JXD3</accession>
<reference evidence="4 5" key="1">
    <citation type="submission" date="2016-05" db="EMBL/GenBank/DDBJ databases">
        <title>Genome sequencing reveals origins of a unique bacterial endosymbiosis in the earliest lineages of terrestrial Fungi.</title>
        <authorList>
            <consortium name="DOE Joint Genome Institute"/>
            <person name="Uehling J."/>
            <person name="Gryganskyi A."/>
            <person name="Hameed K."/>
            <person name="Tschaplinski T."/>
            <person name="Misztal P."/>
            <person name="Wu S."/>
            <person name="Desiro A."/>
            <person name="Vande Pol N."/>
            <person name="Du Z.-Y."/>
            <person name="Zienkiewicz A."/>
            <person name="Zienkiewicz K."/>
            <person name="Morin E."/>
            <person name="Tisserant E."/>
            <person name="Splivallo R."/>
            <person name="Hainaut M."/>
            <person name="Henrissat B."/>
            <person name="Ohm R."/>
            <person name="Kuo A."/>
            <person name="Yan J."/>
            <person name="Lipzen A."/>
            <person name="Nolan M."/>
            <person name="Labutti K."/>
            <person name="Barry K."/>
            <person name="Goldstein A."/>
            <person name="Labbe J."/>
            <person name="Schadt C."/>
            <person name="Tuskan G."/>
            <person name="Grigoriev I."/>
            <person name="Martin F."/>
            <person name="Vilgalys R."/>
            <person name="Bonito G."/>
        </authorList>
    </citation>
    <scope>NUCLEOTIDE SEQUENCE [LARGE SCALE GENOMIC DNA]</scope>
    <source>
        <strain evidence="4 5">AG-77</strain>
    </source>
</reference>
<dbReference type="PANTHER" id="PTHR46228:SF2">
    <property type="entry name" value="KELCH REPEAT PROTEIN (AFU_ORTHOLOGUE AFUA_4G14350)"/>
    <property type="match status" value="1"/>
</dbReference>